<name>A0A4P1QXT4_LUPAN</name>
<protein>
    <submittedName>
        <fullName evidence="1">Uncharacterized protein</fullName>
    </submittedName>
</protein>
<evidence type="ECO:0000313" key="2">
    <source>
        <dbReference type="Proteomes" id="UP000188354"/>
    </source>
</evidence>
<organism evidence="1 2">
    <name type="scientific">Lupinus angustifolius</name>
    <name type="common">Narrow-leaved blue lupine</name>
    <dbReference type="NCBI Taxonomy" id="3871"/>
    <lineage>
        <taxon>Eukaryota</taxon>
        <taxon>Viridiplantae</taxon>
        <taxon>Streptophyta</taxon>
        <taxon>Embryophyta</taxon>
        <taxon>Tracheophyta</taxon>
        <taxon>Spermatophyta</taxon>
        <taxon>Magnoliopsida</taxon>
        <taxon>eudicotyledons</taxon>
        <taxon>Gunneridae</taxon>
        <taxon>Pentapetalae</taxon>
        <taxon>rosids</taxon>
        <taxon>fabids</taxon>
        <taxon>Fabales</taxon>
        <taxon>Fabaceae</taxon>
        <taxon>Papilionoideae</taxon>
        <taxon>50 kb inversion clade</taxon>
        <taxon>genistoids sensu lato</taxon>
        <taxon>core genistoids</taxon>
        <taxon>Genisteae</taxon>
        <taxon>Lupinus</taxon>
    </lineage>
</organism>
<sequence>MEPRNPNQPNTHLSLSITFPITITVASSTTDIPITFTVNRTTFSVAPIPRHHQYGLSQYSSASGALGLLLPTSTLTLPTVINVATDTMFLTTNVSATRIVHFSPIVNSTSRIPIRQRPRPFQIFNLTRMTDTASITLPIMITFNITVDADTTIVVNVVVLEDTMVVTSDTVTRIEDFIAILTMGSRH</sequence>
<reference evidence="1 2" key="1">
    <citation type="journal article" date="2017" name="Plant Biotechnol. J.">
        <title>A comprehensive draft genome sequence for lupin (Lupinus angustifolius), an emerging health food: insights into plant-microbe interactions and legume evolution.</title>
        <authorList>
            <person name="Hane J.K."/>
            <person name="Ming Y."/>
            <person name="Kamphuis L.G."/>
            <person name="Nelson M.N."/>
            <person name="Garg G."/>
            <person name="Atkins C.A."/>
            <person name="Bayer P.E."/>
            <person name="Bravo A."/>
            <person name="Bringans S."/>
            <person name="Cannon S."/>
            <person name="Edwards D."/>
            <person name="Foley R."/>
            <person name="Gao L.L."/>
            <person name="Harrison M.J."/>
            <person name="Huang W."/>
            <person name="Hurgobin B."/>
            <person name="Li S."/>
            <person name="Liu C.W."/>
            <person name="McGrath A."/>
            <person name="Morahan G."/>
            <person name="Murray J."/>
            <person name="Weller J."/>
            <person name="Jian J."/>
            <person name="Singh K.B."/>
        </authorList>
    </citation>
    <scope>NUCLEOTIDE SEQUENCE [LARGE SCALE GENOMIC DNA]</scope>
    <source>
        <strain evidence="2">cv. Tanjil</strain>
        <tissue evidence="1">Whole plant</tissue>
    </source>
</reference>
<evidence type="ECO:0000313" key="1">
    <source>
        <dbReference type="EMBL" id="OIV97310.1"/>
    </source>
</evidence>
<gene>
    <name evidence="1" type="ORF">TanjilG_07062</name>
</gene>
<keyword evidence="2" id="KW-1185">Reference proteome</keyword>
<accession>A0A4P1QXT4</accession>
<dbReference type="Proteomes" id="UP000188354">
    <property type="component" value="Chromosome LG15"/>
</dbReference>
<dbReference type="AlphaFoldDB" id="A0A4P1QXT4"/>
<proteinExistence type="predicted"/>
<dbReference type="Gramene" id="OIV97310">
    <property type="protein sequence ID" value="OIV97310"/>
    <property type="gene ID" value="TanjilG_07062"/>
</dbReference>
<dbReference type="EMBL" id="CM007375">
    <property type="protein sequence ID" value="OIV97310.1"/>
    <property type="molecule type" value="Genomic_DNA"/>
</dbReference>